<evidence type="ECO:0000256" key="2">
    <source>
        <dbReference type="ARBA" id="ARBA00022723"/>
    </source>
</evidence>
<feature type="domain" description="Radical SAM core" evidence="5">
    <location>
        <begin position="1"/>
        <end position="201"/>
    </location>
</feature>
<dbReference type="InterPro" id="IPR013785">
    <property type="entry name" value="Aldolase_TIM"/>
</dbReference>
<dbReference type="GO" id="GO:0003824">
    <property type="term" value="F:catalytic activity"/>
    <property type="evidence" value="ECO:0007669"/>
    <property type="project" value="InterPro"/>
</dbReference>
<accession>A0A7C0ZDF0</accession>
<evidence type="ECO:0000256" key="3">
    <source>
        <dbReference type="ARBA" id="ARBA00023004"/>
    </source>
</evidence>
<dbReference type="Pfam" id="PF04055">
    <property type="entry name" value="Radical_SAM"/>
    <property type="match status" value="1"/>
</dbReference>
<dbReference type="PROSITE" id="PS51918">
    <property type="entry name" value="RADICAL_SAM"/>
    <property type="match status" value="1"/>
</dbReference>
<dbReference type="CDD" id="cd01335">
    <property type="entry name" value="Radical_SAM"/>
    <property type="match status" value="1"/>
</dbReference>
<dbReference type="InterPro" id="IPR058240">
    <property type="entry name" value="rSAM_sf"/>
</dbReference>
<keyword evidence="3" id="KW-0408">Iron</keyword>
<dbReference type="EMBL" id="DQWE01000352">
    <property type="protein sequence ID" value="HDI83611.1"/>
    <property type="molecule type" value="Genomic_DNA"/>
</dbReference>
<dbReference type="Pfam" id="PF13186">
    <property type="entry name" value="SPASM"/>
    <property type="match status" value="1"/>
</dbReference>
<dbReference type="InterPro" id="IPR050377">
    <property type="entry name" value="Radical_SAM_PqqE_MftC-like"/>
</dbReference>
<dbReference type="InterPro" id="IPR023885">
    <property type="entry name" value="4Fe4S-binding_SPASM_dom"/>
</dbReference>
<evidence type="ECO:0000256" key="4">
    <source>
        <dbReference type="ARBA" id="ARBA00023014"/>
    </source>
</evidence>
<dbReference type="Gene3D" id="3.20.20.70">
    <property type="entry name" value="Aldolase class I"/>
    <property type="match status" value="1"/>
</dbReference>
<keyword evidence="2" id="KW-0479">Metal-binding</keyword>
<dbReference type="GO" id="GO:0051536">
    <property type="term" value="F:iron-sulfur cluster binding"/>
    <property type="evidence" value="ECO:0007669"/>
    <property type="project" value="UniProtKB-KW"/>
</dbReference>
<comment type="caution">
    <text evidence="6">The sequence shown here is derived from an EMBL/GenBank/DDBJ whole genome shotgun (WGS) entry which is preliminary data.</text>
</comment>
<dbReference type="PANTHER" id="PTHR11228:SF7">
    <property type="entry name" value="PQQA PEPTIDE CYCLASE"/>
    <property type="match status" value="1"/>
</dbReference>
<organism evidence="6">
    <name type="scientific">candidate division WOR-3 bacterium</name>
    <dbReference type="NCBI Taxonomy" id="2052148"/>
    <lineage>
        <taxon>Bacteria</taxon>
        <taxon>Bacteria division WOR-3</taxon>
    </lineage>
</organism>
<dbReference type="GO" id="GO:0046872">
    <property type="term" value="F:metal ion binding"/>
    <property type="evidence" value="ECO:0007669"/>
    <property type="project" value="UniProtKB-KW"/>
</dbReference>
<keyword evidence="4" id="KW-0411">Iron-sulfur</keyword>
<evidence type="ECO:0000256" key="1">
    <source>
        <dbReference type="ARBA" id="ARBA00022691"/>
    </source>
</evidence>
<evidence type="ECO:0000259" key="5">
    <source>
        <dbReference type="PROSITE" id="PS51918"/>
    </source>
</evidence>
<gene>
    <name evidence="6" type="ORF">ENF18_07470</name>
</gene>
<reference evidence="6" key="1">
    <citation type="journal article" date="2020" name="mSystems">
        <title>Genome- and Community-Level Interaction Insights into Carbon Utilization and Element Cycling Functions of Hydrothermarchaeota in Hydrothermal Sediment.</title>
        <authorList>
            <person name="Zhou Z."/>
            <person name="Liu Y."/>
            <person name="Xu W."/>
            <person name="Pan J."/>
            <person name="Luo Z.H."/>
            <person name="Li M."/>
        </authorList>
    </citation>
    <scope>NUCLEOTIDE SEQUENCE [LARGE SCALE GENOMIC DNA]</scope>
    <source>
        <strain evidence="6">HyVt-102</strain>
    </source>
</reference>
<dbReference type="SUPFAM" id="SSF102114">
    <property type="entry name" value="Radical SAM enzymes"/>
    <property type="match status" value="1"/>
</dbReference>
<dbReference type="Proteomes" id="UP000885847">
    <property type="component" value="Unassembled WGS sequence"/>
</dbReference>
<proteinExistence type="predicted"/>
<name>A0A7C0ZDF0_UNCW3</name>
<dbReference type="AlphaFoldDB" id="A0A7C0ZDF0"/>
<dbReference type="CDD" id="cd21109">
    <property type="entry name" value="SPASM"/>
    <property type="match status" value="1"/>
</dbReference>
<evidence type="ECO:0000313" key="6">
    <source>
        <dbReference type="EMBL" id="HDI83611.1"/>
    </source>
</evidence>
<dbReference type="InterPro" id="IPR007197">
    <property type="entry name" value="rSAM"/>
</dbReference>
<sequence length="278" mass="32692">MCYLRGLETEEIQWDELKNALKPVFKRIKGFYIVGAEPFLYKDLYQMIYDLKSMGIKAGIQSNGTIHRFEILDVVDRFDTSIDGPEEIHDRIRGDGSYKKTMTMIEKAIEKGKMGIVSITVMEENIFFVEETIFKLIDSGVKRMDISPVVRWNRPGELIPLMPIGSYSQEFIQDFLGLVNRLKDIPGVTFSPDWLSVMPERFFNAEKVEDFYCGHFNALRIQPDGSVVHCQHIRKVFGNVLKEDVLRLWYVQMRSFREELLKRNLYRFCRRCCRSEWL</sequence>
<dbReference type="PANTHER" id="PTHR11228">
    <property type="entry name" value="RADICAL SAM DOMAIN PROTEIN"/>
    <property type="match status" value="1"/>
</dbReference>
<protein>
    <submittedName>
        <fullName evidence="6">Radical SAM protein</fullName>
    </submittedName>
</protein>
<keyword evidence="1" id="KW-0949">S-adenosyl-L-methionine</keyword>